<dbReference type="RefSeq" id="WP_284723795.1">
    <property type="nucleotide sequence ID" value="NZ_FXTU01000001.1"/>
</dbReference>
<dbReference type="AlphaFoldDB" id="A0AA46ACK7"/>
<feature type="transmembrane region" description="Helical" evidence="1">
    <location>
        <begin position="160"/>
        <end position="188"/>
    </location>
</feature>
<organism evidence="2 3">
    <name type="scientific">Laceyella tengchongensis</name>
    <dbReference type="NCBI Taxonomy" id="574699"/>
    <lineage>
        <taxon>Bacteria</taxon>
        <taxon>Bacillati</taxon>
        <taxon>Bacillota</taxon>
        <taxon>Bacilli</taxon>
        <taxon>Bacillales</taxon>
        <taxon>Thermoactinomycetaceae</taxon>
        <taxon>Laceyella</taxon>
    </lineage>
</organism>
<protein>
    <submittedName>
        <fullName evidence="2">Uncharacterized protein</fullName>
    </submittedName>
</protein>
<feature type="transmembrane region" description="Helical" evidence="1">
    <location>
        <begin position="109"/>
        <end position="140"/>
    </location>
</feature>
<feature type="transmembrane region" description="Helical" evidence="1">
    <location>
        <begin position="23"/>
        <end position="40"/>
    </location>
</feature>
<gene>
    <name evidence="2" type="ORF">SAMN06265361_10138</name>
</gene>
<evidence type="ECO:0000313" key="3">
    <source>
        <dbReference type="Proteomes" id="UP001157946"/>
    </source>
</evidence>
<dbReference type="Proteomes" id="UP001157946">
    <property type="component" value="Unassembled WGS sequence"/>
</dbReference>
<accession>A0AA46ACK7</accession>
<keyword evidence="1" id="KW-0472">Membrane</keyword>
<reference evidence="2" key="1">
    <citation type="submission" date="2017-05" db="EMBL/GenBank/DDBJ databases">
        <authorList>
            <person name="Varghese N."/>
            <person name="Submissions S."/>
        </authorList>
    </citation>
    <scope>NUCLEOTIDE SEQUENCE</scope>
    <source>
        <strain evidence="2">DSM 45262</strain>
    </source>
</reference>
<evidence type="ECO:0000313" key="2">
    <source>
        <dbReference type="EMBL" id="SMP00262.1"/>
    </source>
</evidence>
<keyword evidence="1" id="KW-1133">Transmembrane helix</keyword>
<feature type="transmembrane region" description="Helical" evidence="1">
    <location>
        <begin position="248"/>
        <end position="268"/>
    </location>
</feature>
<evidence type="ECO:0000256" key="1">
    <source>
        <dbReference type="SAM" id="Phobius"/>
    </source>
</evidence>
<name>A0AA46ACK7_9BACL</name>
<dbReference type="EMBL" id="FXTU01000001">
    <property type="protein sequence ID" value="SMP00262.1"/>
    <property type="molecule type" value="Genomic_DNA"/>
</dbReference>
<proteinExistence type="predicted"/>
<sequence length="284" mass="33316">MNFWGASYTHFIWIGLKRQFTKVRWYVFLIVCPVLFYQEANRFIIQLNNMGIQQHVLNIWDILFDLFSYSYIFIFMIPFFLFLVSDLMFDQDSKEQWMLRIGSRTGWWFGKVVILALLTLCYVFFLMAYAYLIGFLYLPWDEGWSVAKVQHLFPLPVQPQIIGSMAPSIVLFQIGCLLYFGLFTFGLITFIASMYTRSEVWGLIISSCIPFLGYVLLLFRIPLVESAFLFPRHFVYHLLDINDLFSSWSQVGISIGYWMVVAALLWIWGSVKISKEDINLGVAE</sequence>
<comment type="caution">
    <text evidence="2">The sequence shown here is derived from an EMBL/GenBank/DDBJ whole genome shotgun (WGS) entry which is preliminary data.</text>
</comment>
<feature type="transmembrane region" description="Helical" evidence="1">
    <location>
        <begin position="200"/>
        <end position="221"/>
    </location>
</feature>
<keyword evidence="3" id="KW-1185">Reference proteome</keyword>
<keyword evidence="1" id="KW-0812">Transmembrane</keyword>
<feature type="transmembrane region" description="Helical" evidence="1">
    <location>
        <begin position="66"/>
        <end position="89"/>
    </location>
</feature>